<dbReference type="InterPro" id="IPR055592">
    <property type="entry name" value="DUF7168"/>
</dbReference>
<feature type="domain" description="DUF7168" evidence="3">
    <location>
        <begin position="58"/>
        <end position="168"/>
    </location>
</feature>
<reference evidence="4 5" key="1">
    <citation type="journal article" date="2020" name="Microb. Ecol.">
        <title>Ecogenomics of the Marine Benthic Filamentous Cyanobacterium Adonisia.</title>
        <authorList>
            <person name="Walter J.M."/>
            <person name="Coutinho F.H."/>
            <person name="Leomil L."/>
            <person name="Hargreaves P.I."/>
            <person name="Campeao M.E."/>
            <person name="Vieira V.V."/>
            <person name="Silva B.S."/>
            <person name="Fistarol G.O."/>
            <person name="Salomon P.S."/>
            <person name="Sawabe T."/>
            <person name="Mino S."/>
            <person name="Hosokawa M."/>
            <person name="Miyashita H."/>
            <person name="Maruyama F."/>
            <person name="van Verk M.C."/>
            <person name="Dutilh B.E."/>
            <person name="Thompson C.C."/>
            <person name="Thompson F.L."/>
        </authorList>
    </citation>
    <scope>NUCLEOTIDE SEQUENCE [LARGE SCALE GENOMIC DNA]</scope>
    <source>
        <strain evidence="4 5">CCMR0082</strain>
    </source>
</reference>
<accession>A0A6M0SC36</accession>
<dbReference type="Proteomes" id="UP000473574">
    <property type="component" value="Unassembled WGS sequence"/>
</dbReference>
<proteinExistence type="predicted"/>
<feature type="compositionally biased region" description="Polar residues" evidence="1">
    <location>
        <begin position="199"/>
        <end position="218"/>
    </location>
</feature>
<name>A0A6M0SC36_9CYAN</name>
<protein>
    <submittedName>
        <fullName evidence="4">DUF2786 domain-containing protein</fullName>
    </submittedName>
</protein>
<evidence type="ECO:0000259" key="3">
    <source>
        <dbReference type="Pfam" id="PF23771"/>
    </source>
</evidence>
<gene>
    <name evidence="4" type="ORF">D0962_22805</name>
</gene>
<feature type="domain" description="DUF2786" evidence="2">
    <location>
        <begin position="5"/>
        <end position="43"/>
    </location>
</feature>
<organism evidence="4 5">
    <name type="scientific">Adonisia turfae CCMR0082</name>
    <dbReference type="NCBI Taxonomy" id="2304604"/>
    <lineage>
        <taxon>Bacteria</taxon>
        <taxon>Bacillati</taxon>
        <taxon>Cyanobacteriota</taxon>
        <taxon>Adonisia</taxon>
        <taxon>Adonisia turfae</taxon>
    </lineage>
</organism>
<dbReference type="AlphaFoldDB" id="A0A6M0SC36"/>
<dbReference type="RefSeq" id="WP_163666725.1">
    <property type="nucleotide sequence ID" value="NZ_QZCE01000002.1"/>
</dbReference>
<evidence type="ECO:0000256" key="1">
    <source>
        <dbReference type="SAM" id="MobiDB-lite"/>
    </source>
</evidence>
<dbReference type="InterPro" id="IPR024498">
    <property type="entry name" value="DUF2786"/>
</dbReference>
<evidence type="ECO:0000313" key="4">
    <source>
        <dbReference type="EMBL" id="NEZ65551.1"/>
    </source>
</evidence>
<dbReference type="Pfam" id="PF23771">
    <property type="entry name" value="DUF7168"/>
    <property type="match status" value="1"/>
</dbReference>
<dbReference type="Pfam" id="PF10979">
    <property type="entry name" value="DUF2786"/>
    <property type="match status" value="1"/>
</dbReference>
<feature type="region of interest" description="Disordered" evidence="1">
    <location>
        <begin position="199"/>
        <end position="246"/>
    </location>
</feature>
<evidence type="ECO:0000259" key="2">
    <source>
        <dbReference type="Pfam" id="PF10979"/>
    </source>
</evidence>
<evidence type="ECO:0000313" key="5">
    <source>
        <dbReference type="Proteomes" id="UP000473574"/>
    </source>
</evidence>
<sequence length="246" mass="27568">MERTKLIDKIQKLLALAKSPNENEAASAAEKVQALLAEHNLSMSEIKDPTKQEETDENIIEVNGRKTIPIWMHMLMDGICRANYVYCLRGTTKEQYFALIGRPGNVIACKTLFNYLKEVIERECKSQMKAAKAEPGNQYTSWRSWADSFRKGMTNRISQRLNDRRKELESVDSLNEPIGSALVRKSMGAIMTQENEDFISNQGIRPKTTKVNTSSRSGWQHGKAAGDRTALGGQIGGTSRKRMAGV</sequence>
<dbReference type="EMBL" id="QZCE01000002">
    <property type="protein sequence ID" value="NEZ65551.1"/>
    <property type="molecule type" value="Genomic_DNA"/>
</dbReference>
<comment type="caution">
    <text evidence="4">The sequence shown here is derived from an EMBL/GenBank/DDBJ whole genome shotgun (WGS) entry which is preliminary data.</text>
</comment>